<dbReference type="EMBL" id="VIWP01000001">
    <property type="protein sequence ID" value="TWF59145.1"/>
    <property type="molecule type" value="Genomic_DNA"/>
</dbReference>
<keyword evidence="3" id="KW-1185">Reference proteome</keyword>
<protein>
    <submittedName>
        <fullName evidence="2">Nucleoside-diphosphate-sugar epimerase</fullName>
    </submittedName>
</protein>
<dbReference type="InterPro" id="IPR036291">
    <property type="entry name" value="NAD(P)-bd_dom_sf"/>
</dbReference>
<reference evidence="2 3" key="1">
    <citation type="submission" date="2019-06" db="EMBL/GenBank/DDBJ databases">
        <title>Sorghum-associated microbial communities from plants grown in Nebraska, USA.</title>
        <authorList>
            <person name="Schachtman D."/>
        </authorList>
    </citation>
    <scope>NUCLEOTIDE SEQUENCE [LARGE SCALE GENOMIC DNA]</scope>
    <source>
        <strain evidence="2 3">1225</strain>
    </source>
</reference>
<organism evidence="2 3">
    <name type="scientific">Neorhizobium alkalisoli</name>
    <dbReference type="NCBI Taxonomy" id="528178"/>
    <lineage>
        <taxon>Bacteria</taxon>
        <taxon>Pseudomonadati</taxon>
        <taxon>Pseudomonadota</taxon>
        <taxon>Alphaproteobacteria</taxon>
        <taxon>Hyphomicrobiales</taxon>
        <taxon>Rhizobiaceae</taxon>
        <taxon>Rhizobium/Agrobacterium group</taxon>
        <taxon>Neorhizobium</taxon>
    </lineage>
</organism>
<dbReference type="InterPro" id="IPR055222">
    <property type="entry name" value="PRISE-like_Rossmann-fold"/>
</dbReference>
<dbReference type="PANTHER" id="PTHR32487:SF0">
    <property type="entry name" value="3-OXO-DELTA(4,5)-STEROID 5-BETA-REDUCTASE"/>
    <property type="match status" value="1"/>
</dbReference>
<evidence type="ECO:0000313" key="3">
    <source>
        <dbReference type="Proteomes" id="UP000320653"/>
    </source>
</evidence>
<evidence type="ECO:0000259" key="1">
    <source>
        <dbReference type="Pfam" id="PF22917"/>
    </source>
</evidence>
<dbReference type="CDD" id="cd08948">
    <property type="entry name" value="5beta-POR_like_SDR_a"/>
    <property type="match status" value="1"/>
</dbReference>
<evidence type="ECO:0000313" key="2">
    <source>
        <dbReference type="EMBL" id="TWF59145.1"/>
    </source>
</evidence>
<dbReference type="AlphaFoldDB" id="A0A561R930"/>
<dbReference type="Pfam" id="PF22917">
    <property type="entry name" value="PRISE"/>
    <property type="match status" value="1"/>
</dbReference>
<name>A0A561R930_9HYPH</name>
<dbReference type="Gene3D" id="3.40.50.720">
    <property type="entry name" value="NAD(P)-binding Rossmann-like Domain"/>
    <property type="match status" value="1"/>
</dbReference>
<proteinExistence type="predicted"/>
<accession>A0A561R930</accession>
<feature type="domain" description="PRISE-like Rossmann-fold" evidence="1">
    <location>
        <begin position="68"/>
        <end position="356"/>
    </location>
</feature>
<gene>
    <name evidence="2" type="ORF">FHW37_101951</name>
</gene>
<dbReference type="SUPFAM" id="SSF51735">
    <property type="entry name" value="NAD(P)-binding Rossmann-fold domains"/>
    <property type="match status" value="1"/>
</dbReference>
<sequence length="356" mass="39152">MVDIMNKHALIVGATGIAGSNLAELLLAEGGWDVTGLSRSISPIAGVRTLSCDLTDAASVATALSQEKPSHVFITAWARQATEAENCRVNGGIVRNVLDALKGRGVQHVALVTGTKHYLGPFEAYAKTAPETPFREEQARLPNENFYYVQEDEIFAASEREGSTWSVHRPHTLIGFAVGNAMNMAATLGVYAEICKETGSKFVFPGSLQQWEAATDVTDARILAKHLKWAATTPAAANHAFNVVNGEIFRWKWLWPRLAAYFGIEAAEYPGKPEPLETRLADAGPVWDEIVRKHGLENNPLSRVASFWHTDADLGREVETFNDMGKSRKFGFMDYQDTLTSFTDAFDRLRAARIIP</sequence>
<dbReference type="PANTHER" id="PTHR32487">
    <property type="entry name" value="3-OXO-DELTA(4,5)-STEROID 5-BETA-REDUCTASE"/>
    <property type="match status" value="1"/>
</dbReference>
<comment type="caution">
    <text evidence="2">The sequence shown here is derived from an EMBL/GenBank/DDBJ whole genome shotgun (WGS) entry which is preliminary data.</text>
</comment>
<dbReference type="Proteomes" id="UP000320653">
    <property type="component" value="Unassembled WGS sequence"/>
</dbReference>